<sequence>MEEHHRNALTGLTKRQSHPPTVAPSGYPRSTEQFRRPFTRSIALNQSQLAPNGSVSLNSMPSQRRKYVGEAPMAGATALRGKARGNRVTPGSEIQLTLL</sequence>
<evidence type="ECO:0000313" key="3">
    <source>
        <dbReference type="Proteomes" id="UP000331127"/>
    </source>
</evidence>
<evidence type="ECO:0000256" key="1">
    <source>
        <dbReference type="SAM" id="MobiDB-lite"/>
    </source>
</evidence>
<dbReference type="AlphaFoldDB" id="A0A5M3WPB6"/>
<keyword evidence="3" id="KW-1185">Reference proteome</keyword>
<accession>A0A5M3WPB6</accession>
<reference evidence="2 3" key="1">
    <citation type="submission" date="2019-10" db="EMBL/GenBank/DDBJ databases">
        <title>Whole genome shotgun sequence of Acrocarpospora macrocephala NBRC 16266.</title>
        <authorList>
            <person name="Ichikawa N."/>
            <person name="Kimura A."/>
            <person name="Kitahashi Y."/>
            <person name="Komaki H."/>
            <person name="Oguchi A."/>
        </authorList>
    </citation>
    <scope>NUCLEOTIDE SEQUENCE [LARGE SCALE GENOMIC DNA]</scope>
    <source>
        <strain evidence="2 3">NBRC 16266</strain>
    </source>
</reference>
<proteinExistence type="predicted"/>
<gene>
    <name evidence="2" type="ORF">Amac_035380</name>
</gene>
<dbReference type="EMBL" id="BLAE01000018">
    <property type="protein sequence ID" value="GES09942.1"/>
    <property type="molecule type" value="Genomic_DNA"/>
</dbReference>
<dbReference type="Proteomes" id="UP000331127">
    <property type="component" value="Unassembled WGS sequence"/>
</dbReference>
<name>A0A5M3WPB6_9ACTN</name>
<protein>
    <submittedName>
        <fullName evidence="2">Uncharacterized protein</fullName>
    </submittedName>
</protein>
<organism evidence="2 3">
    <name type="scientific">Acrocarpospora macrocephala</name>
    <dbReference type="NCBI Taxonomy" id="150177"/>
    <lineage>
        <taxon>Bacteria</taxon>
        <taxon>Bacillati</taxon>
        <taxon>Actinomycetota</taxon>
        <taxon>Actinomycetes</taxon>
        <taxon>Streptosporangiales</taxon>
        <taxon>Streptosporangiaceae</taxon>
        <taxon>Acrocarpospora</taxon>
    </lineage>
</organism>
<evidence type="ECO:0000313" key="2">
    <source>
        <dbReference type="EMBL" id="GES09942.1"/>
    </source>
</evidence>
<comment type="caution">
    <text evidence="2">The sequence shown here is derived from an EMBL/GenBank/DDBJ whole genome shotgun (WGS) entry which is preliminary data.</text>
</comment>
<feature type="region of interest" description="Disordered" evidence="1">
    <location>
        <begin position="1"/>
        <end position="33"/>
    </location>
</feature>
<feature type="region of interest" description="Disordered" evidence="1">
    <location>
        <begin position="80"/>
        <end position="99"/>
    </location>
</feature>